<evidence type="ECO:0000259" key="1">
    <source>
        <dbReference type="Pfam" id="PF03478"/>
    </source>
</evidence>
<dbReference type="Proteomes" id="UP001327560">
    <property type="component" value="Chromosome 8"/>
</dbReference>
<name>A0AAQ3KY54_9LILI</name>
<protein>
    <submittedName>
        <fullName evidence="3">F-box protein</fullName>
    </submittedName>
</protein>
<reference evidence="3 4" key="1">
    <citation type="submission" date="2023-10" db="EMBL/GenBank/DDBJ databases">
        <title>Chromosome-scale genome assembly provides insights into flower coloration mechanisms of Canna indica.</title>
        <authorList>
            <person name="Li C."/>
        </authorList>
    </citation>
    <scope>NUCLEOTIDE SEQUENCE [LARGE SCALE GENOMIC DNA]</scope>
    <source>
        <tissue evidence="3">Flower</tissue>
    </source>
</reference>
<dbReference type="PANTHER" id="PTHR44586">
    <property type="entry name" value="F-BOX DOMAIN CONTAINING PROTEIN, EXPRESSED"/>
    <property type="match status" value="1"/>
</dbReference>
<gene>
    <name evidence="3" type="ORF">Cni_G25548</name>
</gene>
<evidence type="ECO:0000313" key="4">
    <source>
        <dbReference type="Proteomes" id="UP001327560"/>
    </source>
</evidence>
<feature type="domain" description="F-box" evidence="2">
    <location>
        <begin position="4"/>
        <end position="39"/>
    </location>
</feature>
<dbReference type="InterPro" id="IPR001810">
    <property type="entry name" value="F-box_dom"/>
</dbReference>
<dbReference type="InterPro" id="IPR036047">
    <property type="entry name" value="F-box-like_dom_sf"/>
</dbReference>
<keyword evidence="4" id="KW-1185">Reference proteome</keyword>
<dbReference type="SUPFAM" id="SSF81383">
    <property type="entry name" value="F-box domain"/>
    <property type="match status" value="1"/>
</dbReference>
<dbReference type="Pfam" id="PF03478">
    <property type="entry name" value="Beta-prop_KIB1-4"/>
    <property type="match status" value="1"/>
</dbReference>
<dbReference type="AlphaFoldDB" id="A0AAQ3KY54"/>
<organism evidence="3 4">
    <name type="scientific">Canna indica</name>
    <name type="common">Indian-shot</name>
    <dbReference type="NCBI Taxonomy" id="4628"/>
    <lineage>
        <taxon>Eukaryota</taxon>
        <taxon>Viridiplantae</taxon>
        <taxon>Streptophyta</taxon>
        <taxon>Embryophyta</taxon>
        <taxon>Tracheophyta</taxon>
        <taxon>Spermatophyta</taxon>
        <taxon>Magnoliopsida</taxon>
        <taxon>Liliopsida</taxon>
        <taxon>Zingiberales</taxon>
        <taxon>Cannaceae</taxon>
        <taxon>Canna</taxon>
    </lineage>
</organism>
<dbReference type="Gene3D" id="1.20.1280.50">
    <property type="match status" value="1"/>
</dbReference>
<dbReference type="EMBL" id="CP136897">
    <property type="protein sequence ID" value="WOL16760.1"/>
    <property type="molecule type" value="Genomic_DNA"/>
</dbReference>
<accession>A0AAQ3KY54</accession>
<sequence length="398" mass="45543">MADWSNVPKDLLLKIFSMSEIPDILRSAAVCVTWSDAVRELRCSRLQLGNQSPWLMFSADEGEDNPSAARFYSLSEQKTYTIPRPEPSIRNRLCVGSSHGWLITADQTSELHLLNPITGAQIDLPSVLTYDHIEPVRDERGRLTGYIERTLEDDRSPDPPRNTRGYRLDRLRLTMYVKVILSSDPSRGDYTVVVIHNPYRRISLVRAGDNKWTTLTSDYMYDDVLFHRGQLFASAGQMCLVVLDLASPHRKPRVVVPANDQVPRLHAGTYLVETPWSDLLYVWRCRILISHVGKVIHTYNFVVYKVDVEGGRLVPVERSFGDIALFLGCNNSLSLALPEPIRTNCIYFTDDFILSRTVADWRHDIGVFNYEDRSISRIFPSEAPLNSWPPPIWFMPKF</sequence>
<dbReference type="Pfam" id="PF12937">
    <property type="entry name" value="F-box-like"/>
    <property type="match status" value="1"/>
</dbReference>
<proteinExistence type="predicted"/>
<dbReference type="PANTHER" id="PTHR44586:SF25">
    <property type="entry name" value="(WILD MALAYSIAN BANANA) HYPOTHETICAL PROTEIN"/>
    <property type="match status" value="1"/>
</dbReference>
<feature type="domain" description="KIB1-4 beta-propeller" evidence="1">
    <location>
        <begin position="71"/>
        <end position="369"/>
    </location>
</feature>
<evidence type="ECO:0000259" key="2">
    <source>
        <dbReference type="Pfam" id="PF12937"/>
    </source>
</evidence>
<evidence type="ECO:0000313" key="3">
    <source>
        <dbReference type="EMBL" id="WOL16760.1"/>
    </source>
</evidence>
<dbReference type="InterPro" id="IPR005174">
    <property type="entry name" value="KIB1-4_b-propeller"/>
</dbReference>